<evidence type="ECO:0000259" key="4">
    <source>
        <dbReference type="Pfam" id="PF12887"/>
    </source>
</evidence>
<evidence type="ECO:0000256" key="1">
    <source>
        <dbReference type="SAM" id="MobiDB-lite"/>
    </source>
</evidence>
<keyword evidence="2" id="KW-0472">Membrane</keyword>
<dbReference type="Pfam" id="PF12887">
    <property type="entry name" value="SICA_alpha"/>
    <property type="match status" value="2"/>
</dbReference>
<proteinExistence type="predicted"/>
<protein>
    <submittedName>
        <fullName evidence="5">SICA-like antigen</fullName>
    </submittedName>
</protein>
<feature type="region of interest" description="Disordered" evidence="1">
    <location>
        <begin position="993"/>
        <end position="1017"/>
    </location>
</feature>
<keyword evidence="2" id="KW-1133">Transmembrane helix</keyword>
<organism evidence="5 6">
    <name type="scientific">Plasmodium coatneyi</name>
    <dbReference type="NCBI Taxonomy" id="208452"/>
    <lineage>
        <taxon>Eukaryota</taxon>
        <taxon>Sar</taxon>
        <taxon>Alveolata</taxon>
        <taxon>Apicomplexa</taxon>
        <taxon>Aconoidasida</taxon>
        <taxon>Haemosporida</taxon>
        <taxon>Plasmodiidae</taxon>
        <taxon>Plasmodium</taxon>
    </lineage>
</organism>
<dbReference type="AlphaFoldDB" id="A0A1B1DY37"/>
<dbReference type="InterPro" id="IPR024290">
    <property type="entry name" value="SICA_extracell_a"/>
</dbReference>
<feature type="compositionally biased region" description="Low complexity" evidence="1">
    <location>
        <begin position="815"/>
        <end position="828"/>
    </location>
</feature>
<accession>A0A1B1DY37</accession>
<keyword evidence="2" id="KW-0812">Transmembrane</keyword>
<dbReference type="EMBL" id="CP016246">
    <property type="protein sequence ID" value="ANQ07731.1"/>
    <property type="molecule type" value="Genomic_DNA"/>
</dbReference>
<sequence length="1118" mass="123171">MGEIGKWITEVFGEMTKDDKEDIAEPACADTTVEGKKLAGEDVKVCIFILKNLLKIKDIKGNQCNIEDADKEMKEYVYCTIINLWSTMYRMQHCNKENVVYEAYKLMKIMIAPFGGESQCEGCKYGQLEPMRVLGKADILQHINQTMNADAKIMKLINKEPKPKKPCPRTTGKDQSHQAEGAGGKMTAQQFYFLSSLLTKWIIEKGMNNVNQFGIGIWAGLGKMFDNLMGTLGPGEEKEIATSCATGMKENGEKITPWGNTEKELCKAMIKVMLYTNGLTQKLAVRDKVAGEDEVTTYLRCLVGTITLIELYGQHCLFGKVLPHVSRVVKQSVQDNKLSMTENMCYNLNLEEAKVGGKLIGATIKKWVQNEIKKGNSANGKNRVLKYDMVMSRSNICTESAGTKGGKGPGAGVTSTAGIEELQEVMVKGDTVSREDADSIIEEVSNRGLTEGEEAIKKALKNELEKIIQDTIQKQKSLTTLSIDQKTCSISGLDNQEQENWDELFTQFSNVPSDADKNGIYYKWVGMKSVCEVKVGTNKIWNQQEREFCEVLVRNLIIANEHKYKCEEQSTQLVEGKKKTCVGKCDLLTIWLTYVKGLCVSEELIKYAYEAMEQLETNWNGKDSNDLCKYGETSNLYRDNNDILNIIIEKMKCEAEKGRMKGIHNSNWCTEKYRKYKVNVPDGVARTGSSRQEPKKGKQLVDKLKDIENRANGQLDEVKNTVESHLSSSSSSGGSRAPKPEEPPAKVPEVTKAAETNTHETGTGNPRADVTGPTINTADAGKTDKAPAPAAVAPAKEEKEVHAASEQNGQAGGTNPNSAPANPLSPSVPGTPPDGGGLSGQAKPGASSIPGPQGAADGSPGTNSIRQGPREGPGPGQQPPPPPPPQHQENVEPKQGGNKPQGPAPPGKPQGPPQQAASSVPQATPAVHSGKSSIAPRAIKPQEVGNIRKEKMVDPSDFLTPYLPTIPVFLGISAMTYLFWKYFALPGKRRKRYGRAHQVRGPPPLEEQLPDHVDDQDGPHEYTLVKKRRQPRSVPTRRKEKVGKHVGRRGVGRRRMIIDIHLEVLDEYQREDLHSTKEDFLKIIVQEFMGCEFIEEENVPKEQAPSSDSGFREGRLCS</sequence>
<feature type="region of interest" description="Disordered" evidence="1">
    <location>
        <begin position="1096"/>
        <end position="1118"/>
    </location>
</feature>
<dbReference type="RefSeq" id="XP_019914426.1">
    <property type="nucleotide sequence ID" value="XM_020059071.1"/>
</dbReference>
<reference evidence="6" key="1">
    <citation type="submission" date="2016-06" db="EMBL/GenBank/DDBJ databases">
        <title>First high quality genome sequence of Plasmodium coatneyi using continuous long reads from single molecule, real-time sequencing.</title>
        <authorList>
            <person name="Chien J.-T."/>
            <person name="Pakala S.B."/>
            <person name="Geraldo J.A."/>
            <person name="Lapp S.A."/>
            <person name="Barnwell J.W."/>
            <person name="Kissinger J.C."/>
            <person name="Galinski M.R."/>
            <person name="Humphrey J.C."/>
        </authorList>
    </citation>
    <scope>NUCLEOTIDE SEQUENCE [LARGE SCALE GENOMIC DNA]</scope>
    <source>
        <strain evidence="6">Hackeri</strain>
    </source>
</reference>
<feature type="compositionally biased region" description="Pro residues" evidence="1">
    <location>
        <begin position="902"/>
        <end position="912"/>
    </location>
</feature>
<dbReference type="Proteomes" id="UP000092716">
    <property type="component" value="Chromosome 8"/>
</dbReference>
<evidence type="ECO:0000313" key="5">
    <source>
        <dbReference type="EMBL" id="ANQ07731.1"/>
    </source>
</evidence>
<feature type="compositionally biased region" description="Pro residues" evidence="1">
    <location>
        <begin position="876"/>
        <end position="886"/>
    </location>
</feature>
<dbReference type="Pfam" id="PF12879">
    <property type="entry name" value="SICA_C"/>
    <property type="match status" value="1"/>
</dbReference>
<feature type="domain" description="Schizont-infected cell agglutination C-terminal" evidence="3">
    <location>
        <begin position="981"/>
        <end position="1103"/>
    </location>
</feature>
<evidence type="ECO:0000256" key="2">
    <source>
        <dbReference type="SAM" id="Phobius"/>
    </source>
</evidence>
<keyword evidence="6" id="KW-1185">Reference proteome</keyword>
<dbReference type="KEGG" id="pcot:PCOAH_00022640"/>
<feature type="region of interest" description="Disordered" evidence="1">
    <location>
        <begin position="160"/>
        <end position="182"/>
    </location>
</feature>
<feature type="compositionally biased region" description="Low complexity" evidence="1">
    <location>
        <begin position="727"/>
        <end position="737"/>
    </location>
</feature>
<evidence type="ECO:0000259" key="3">
    <source>
        <dbReference type="Pfam" id="PF12879"/>
    </source>
</evidence>
<feature type="compositionally biased region" description="Polar residues" evidence="1">
    <location>
        <begin position="754"/>
        <end position="764"/>
    </location>
</feature>
<feature type="domain" description="Schizont-infected cell agglutination extracellular alpha" evidence="4">
    <location>
        <begin position="197"/>
        <end position="367"/>
    </location>
</feature>
<name>A0A1B1DY37_9APIC</name>
<feature type="domain" description="Schizont-infected cell agglutination extracellular alpha" evidence="4">
    <location>
        <begin position="13"/>
        <end position="145"/>
    </location>
</feature>
<feature type="transmembrane region" description="Helical" evidence="2">
    <location>
        <begin position="962"/>
        <end position="983"/>
    </location>
</feature>
<feature type="region of interest" description="Disordered" evidence="1">
    <location>
        <begin position="712"/>
        <end position="947"/>
    </location>
</feature>
<gene>
    <name evidence="5" type="ORF">PCOAH_00022640</name>
</gene>
<dbReference type="InterPro" id="IPR024288">
    <property type="entry name" value="SICA_C"/>
</dbReference>
<dbReference type="GeneID" id="30908990"/>
<dbReference type="VEuPathDB" id="PlasmoDB:PCOAH_00022640"/>
<evidence type="ECO:0000313" key="6">
    <source>
        <dbReference type="Proteomes" id="UP000092716"/>
    </source>
</evidence>
<dbReference type="OrthoDB" id="447516at2759"/>